<dbReference type="SUPFAM" id="SSF48179">
    <property type="entry name" value="6-phosphogluconate dehydrogenase C-terminal domain-like"/>
    <property type="match status" value="1"/>
</dbReference>
<dbReference type="InterPro" id="IPR006115">
    <property type="entry name" value="6PGDH_NADP-bd"/>
</dbReference>
<dbReference type="SUPFAM" id="SSF51735">
    <property type="entry name" value="NAD(P)-binding Rossmann-fold domains"/>
    <property type="match status" value="1"/>
</dbReference>
<name>A0ABU7LAD7_9NOCA</name>
<keyword evidence="3" id="KW-0520">NAD</keyword>
<evidence type="ECO:0000313" key="7">
    <source>
        <dbReference type="Proteomes" id="UP001336020"/>
    </source>
</evidence>
<dbReference type="RefSeq" id="WP_330133768.1">
    <property type="nucleotide sequence ID" value="NZ_JAUTXY010000005.1"/>
</dbReference>
<sequence>MADVIGFLGAGQMGEPMVHRLLAAGHDVLAHARKEAVRNRLTDAGAQLSDSVADLARRADILVVCLFSDDQLVELATGPDGFIAHAEPGTVVVSHVTGNVGTLDKLRSLYSDGPTVVDAPVSGSAEDIADGKLTVLLGGDTAVLDRVEPVVRAYADPVIRTGEFGSALNLKLVNNILFAANAQLVAAAVELGGRLGVDGTALLDAIASSSGRSHALASIRKVGGVDTFTQAASPFLRKDVAACAAAAADAHVDLGWLGTVVADGPISLVKSTVTE</sequence>
<comment type="similarity">
    <text evidence="1">Belongs to the HIBADH-related family.</text>
</comment>
<dbReference type="PANTHER" id="PTHR43060:SF15">
    <property type="entry name" value="3-HYDROXYISOBUTYRATE DEHYDROGENASE-LIKE 1, MITOCHONDRIAL-RELATED"/>
    <property type="match status" value="1"/>
</dbReference>
<dbReference type="InterPro" id="IPR008927">
    <property type="entry name" value="6-PGluconate_DH-like_C_sf"/>
</dbReference>
<keyword evidence="2 6" id="KW-0560">Oxidoreductase</keyword>
<comment type="caution">
    <text evidence="6">The sequence shown here is derived from an EMBL/GenBank/DDBJ whole genome shotgun (WGS) entry which is preliminary data.</text>
</comment>
<proteinExistence type="inferred from homology"/>
<dbReference type="Gene3D" id="3.40.50.720">
    <property type="entry name" value="NAD(P)-binding Rossmann-like Domain"/>
    <property type="match status" value="1"/>
</dbReference>
<dbReference type="Pfam" id="PF03446">
    <property type="entry name" value="NAD_binding_2"/>
    <property type="match status" value="1"/>
</dbReference>
<reference evidence="6 7" key="1">
    <citation type="submission" date="2023-07" db="EMBL/GenBank/DDBJ databases">
        <authorList>
            <person name="Girao M."/>
            <person name="Carvalho M.F."/>
        </authorList>
    </citation>
    <scope>NUCLEOTIDE SEQUENCE [LARGE SCALE GENOMIC DNA]</scope>
    <source>
        <strain evidence="6 7">YIM65754</strain>
    </source>
</reference>
<dbReference type="InterPro" id="IPR013328">
    <property type="entry name" value="6PGD_dom2"/>
</dbReference>
<dbReference type="PANTHER" id="PTHR43060">
    <property type="entry name" value="3-HYDROXYISOBUTYRATE DEHYDROGENASE-LIKE 1, MITOCHONDRIAL-RELATED"/>
    <property type="match status" value="1"/>
</dbReference>
<evidence type="ECO:0000256" key="1">
    <source>
        <dbReference type="ARBA" id="ARBA00009080"/>
    </source>
</evidence>
<evidence type="ECO:0000313" key="6">
    <source>
        <dbReference type="EMBL" id="MEE2058528.1"/>
    </source>
</evidence>
<dbReference type="GO" id="GO:0016491">
    <property type="term" value="F:oxidoreductase activity"/>
    <property type="evidence" value="ECO:0007669"/>
    <property type="project" value="UniProtKB-KW"/>
</dbReference>
<evidence type="ECO:0000256" key="2">
    <source>
        <dbReference type="ARBA" id="ARBA00023002"/>
    </source>
</evidence>
<dbReference type="InterPro" id="IPR029154">
    <property type="entry name" value="HIBADH-like_NADP-bd"/>
</dbReference>
<gene>
    <name evidence="6" type="ORF">Q7514_13465</name>
</gene>
<dbReference type="EC" id="1.1.-.-" evidence="6"/>
<evidence type="ECO:0000256" key="3">
    <source>
        <dbReference type="ARBA" id="ARBA00023027"/>
    </source>
</evidence>
<dbReference type="Gene3D" id="1.10.1040.10">
    <property type="entry name" value="N-(1-d-carboxylethyl)-l-norvaline Dehydrogenase, domain 2"/>
    <property type="match status" value="1"/>
</dbReference>
<dbReference type="InterPro" id="IPR015815">
    <property type="entry name" value="HIBADH-related"/>
</dbReference>
<evidence type="ECO:0000259" key="4">
    <source>
        <dbReference type="Pfam" id="PF03446"/>
    </source>
</evidence>
<protein>
    <submittedName>
        <fullName evidence="6">NAD(P)-dependent oxidoreductase</fullName>
        <ecNumber evidence="6">1.1.-.-</ecNumber>
    </submittedName>
</protein>
<evidence type="ECO:0000259" key="5">
    <source>
        <dbReference type="Pfam" id="PF14833"/>
    </source>
</evidence>
<dbReference type="Proteomes" id="UP001336020">
    <property type="component" value="Unassembled WGS sequence"/>
</dbReference>
<keyword evidence="7" id="KW-1185">Reference proteome</keyword>
<dbReference type="Pfam" id="PF14833">
    <property type="entry name" value="NAD_binding_11"/>
    <property type="match status" value="1"/>
</dbReference>
<feature type="domain" description="6-phosphogluconate dehydrogenase NADP-binding" evidence="4">
    <location>
        <begin position="5"/>
        <end position="159"/>
    </location>
</feature>
<dbReference type="InterPro" id="IPR036291">
    <property type="entry name" value="NAD(P)-bd_dom_sf"/>
</dbReference>
<feature type="domain" description="3-hydroxyisobutyrate dehydrogenase-like NAD-binding" evidence="5">
    <location>
        <begin position="165"/>
        <end position="255"/>
    </location>
</feature>
<accession>A0ABU7LAD7</accession>
<dbReference type="EMBL" id="JAUTXY010000005">
    <property type="protein sequence ID" value="MEE2058528.1"/>
    <property type="molecule type" value="Genomic_DNA"/>
</dbReference>
<organism evidence="6 7">
    <name type="scientific">Rhodococcus artemisiae</name>
    <dbReference type="NCBI Taxonomy" id="714159"/>
    <lineage>
        <taxon>Bacteria</taxon>
        <taxon>Bacillati</taxon>
        <taxon>Actinomycetota</taxon>
        <taxon>Actinomycetes</taxon>
        <taxon>Mycobacteriales</taxon>
        <taxon>Nocardiaceae</taxon>
        <taxon>Rhodococcus</taxon>
    </lineage>
</organism>
<dbReference type="PIRSF" id="PIRSF000103">
    <property type="entry name" value="HIBADH"/>
    <property type="match status" value="1"/>
</dbReference>